<reference evidence="12" key="2">
    <citation type="submission" date="2025-09" db="UniProtKB">
        <authorList>
            <consortium name="Ensembl"/>
        </authorList>
    </citation>
    <scope>IDENTIFICATION</scope>
</reference>
<feature type="region of interest" description="Disordered" evidence="7">
    <location>
        <begin position="645"/>
        <end position="670"/>
    </location>
</feature>
<dbReference type="GO" id="GO:0006895">
    <property type="term" value="P:Golgi to endosome transport"/>
    <property type="evidence" value="ECO:0007669"/>
    <property type="project" value="InterPro"/>
</dbReference>
<evidence type="ECO:0000256" key="6">
    <source>
        <dbReference type="ARBA" id="ARBA00046326"/>
    </source>
</evidence>
<feature type="compositionally biased region" description="Polar residues" evidence="7">
    <location>
        <begin position="1066"/>
        <end position="1078"/>
    </location>
</feature>
<proteinExistence type="inferred from homology"/>
<dbReference type="InterPro" id="IPR007249">
    <property type="entry name" value="DOP1_N"/>
</dbReference>
<keyword evidence="2" id="KW-0813">Transport</keyword>
<dbReference type="InterPro" id="IPR056459">
    <property type="entry name" value="TPR_DOP1"/>
</dbReference>
<dbReference type="GeneTree" id="ENSGT00390000016421"/>
<name>A0A8D0AB32_SANLU</name>
<gene>
    <name evidence="12" type="primary">dop1b</name>
</gene>
<dbReference type="Pfam" id="PF24601">
    <property type="entry name" value="TPR_DOP1"/>
    <property type="match status" value="1"/>
</dbReference>
<comment type="similarity">
    <text evidence="6">Belongs to the DOP1 family.</text>
</comment>
<dbReference type="GO" id="GO:0005829">
    <property type="term" value="C:cytosol"/>
    <property type="evidence" value="ECO:0007669"/>
    <property type="project" value="GOC"/>
</dbReference>
<dbReference type="Pfam" id="PF24598">
    <property type="entry name" value="DOP1_C"/>
    <property type="match status" value="1"/>
</dbReference>
<accession>A0A8D0AB32</accession>
<keyword evidence="5" id="KW-0472">Membrane</keyword>
<evidence type="ECO:0000256" key="3">
    <source>
        <dbReference type="ARBA" id="ARBA00022927"/>
    </source>
</evidence>
<dbReference type="Pfam" id="PF04118">
    <property type="entry name" value="Dopey_N"/>
    <property type="match status" value="1"/>
</dbReference>
<evidence type="ECO:0000313" key="12">
    <source>
        <dbReference type="Ensembl" id="ENSSLUP00000050209.1"/>
    </source>
</evidence>
<dbReference type="PANTHER" id="PTHR14042:SF23">
    <property type="entry name" value="PROTEIN DOPEY-2"/>
    <property type="match status" value="1"/>
</dbReference>
<keyword evidence="13" id="KW-1185">Reference proteome</keyword>
<evidence type="ECO:0000256" key="2">
    <source>
        <dbReference type="ARBA" id="ARBA00022448"/>
    </source>
</evidence>
<feature type="region of interest" description="Disordered" evidence="7">
    <location>
        <begin position="1019"/>
        <end position="1083"/>
    </location>
</feature>
<dbReference type="InterPro" id="IPR056458">
    <property type="entry name" value="TPR_DOP1_M"/>
</dbReference>
<dbReference type="InterPro" id="IPR040314">
    <property type="entry name" value="DOP1"/>
</dbReference>
<feature type="domain" description="DOP1-like TPR" evidence="11">
    <location>
        <begin position="1138"/>
        <end position="1516"/>
    </location>
</feature>
<dbReference type="GO" id="GO:0015031">
    <property type="term" value="P:protein transport"/>
    <property type="evidence" value="ECO:0007669"/>
    <property type="project" value="UniProtKB-KW"/>
</dbReference>
<evidence type="ECO:0000256" key="1">
    <source>
        <dbReference type="ARBA" id="ARBA00004395"/>
    </source>
</evidence>
<dbReference type="GO" id="GO:0000139">
    <property type="term" value="C:Golgi membrane"/>
    <property type="evidence" value="ECO:0007669"/>
    <property type="project" value="UniProtKB-SubCell"/>
</dbReference>
<sequence length="2189" mass="244797">MDPEELELQNDYRYRSYAVVIEKALRNFESSSEWADLISSLGKLNKALQSNLRYSLLPKRLIIGKRLAQCLHPALPSGVHLKALETYEVIFKIIGTKWLAKDLFIYSSGLFPLLGHAAMAVKPMLLTLYERYYLPLQRALLPSLQAFITGLLPGLEEGLEVYDRTDALLLKLSLLVGQQVFYGALWGTMLVTPLVRLPASVFIVTHFDCMASLRQQTYMLGYDHRLVIKSVCLSLQDSNVLVQRNMLEILLYFFPFATCLDPVESGIAMSGKDMITVVSAASLTLLRRDMSLNRRLYAWLLGTDKKGGMVAPHPTLSSTTEEHTSFYFNTYSKDFLVQALINILKQKDVESDPENVIGYLRPFRIIISLLDKPEIGPVVLSSLLLEVVRAFHSYCLEMLGEETIGSSGLSGNQLAIRIKENKNASEIIKTVNMLVSSMNSEYLWEYMMRRFCDPPTPPQQERCHPALSVTEMSKLIIFLLDILPLELHADIQSQFLPEMLGTMLRTLHSHMDSVSLEDVTQGLRACFKVLSKIQMPVAYMDVEAGAQTEDVELHVRQVNEPADGIYPTLRSEDMWRRGGCVDTMTQCLQDILAFITTRYLLVQVEDVGGPEEGPQSDLTAASVDQKTLLPGIGGREIKDKLTELFTQHKPKPRPTSDGQPLAAPTEKKKERGRVGCLDWAAGYMPRSRAEISEACRQAFTATCHLLLECTTFPVYLSEEETLVLHTDMFGHTGSDVDSLPVWIRSLMTLCCLSRDYNIQHTAVASLLEFINHSQSLALVIQDKHRRYQKSDSNPLSGQLQMVTVPPIYPALLRAIEEGTDFYQRVSQVLWNQLDTERREQHISCVELFYRLHCLAPSASICEDIICQALLHKDKAVRLEALHRFTVLWHLTREIQTNRTMSRNRSFDRSLCVVVNSLSCTDGSISAAAQCWLVRALSLNDVIRILEPILLLLLHPSTQRCSIQSIKQNVTAGNLKGLSNKSRCSTKTSGTSADAMATEVTTFNLMNIVDRESLWAELDSGPELAKPPDTLVISRSESEATEEEEDGEEEEEEEAESEHTESADTSGAQVSTENSSSGSLPYRSIEEGGIVNGLRRAESEHTQASDSLSSEDEEDLELEVMARSRLLKQEREKREAIDSLFRHVLLYPVADGWRHLLQGLSLLDSLLRSSAECFLVDALSYTSLDTSSAAHLNLVSNLLQRHQQAQDGHGFYGGLLSPSSSPSLPPSLLIELLVSLCLRFLRSQYPSYLSLGPLDLQGNREVQVKSVEVLTRMVNQLGCMARGQEGNGASLEPIRRLLSGCKVQQYALLTLSASMYVSQRGTDKGPTKGLELLDEQGCLSEESLVNLGAGGGQEQYPLQMELLKLLQALIVLECQTGEPRESPTATTPLAREWQTAVLFQQSIKAAQYVQSHPITAQGMFVSAAARALQPQYGYAMHPHWVSLLCSSLPYLGRSLGIIVAPLISQICRNLNELVKLYEHDGGKTNQSLSGRRENIAPDYPLTLLEGLTTITHYCLLDNKRSLVACDPVDVRNARNAVIEALPHMLSSMALLWGVVMREELQRRASDTAQSSRHTSNSVYFKSTKILRQRILEFLVPLTGQYGIQLMASLGAVWSTRKSKRRHKNKVLPVASESRLTIVALVKSLHTLHTDAILQLVKEVVKKPHQIKGEQKSTLVDIPMLQFSYAYIQSISAPTLQENVAPLLSLLRESVQLNLAPPGHFLLLGILNDIVNRLPNLDNKKDARDLQEVTQRILEAVGGIAGSSLEQTSWLSRNLEVKVQPQVCPEADEPEDVDSMAQASTMVSSSAPSGYSVQALVLLAEVLAPLLDMVYRSDEKEKAVPLISRLMYYVFPYLKNHSAYNMPSFEASSQLLSSLSGYAYTKRAWRKEVFEFFMDPLFFTMDASCAPSWKSIIDHLLTHEKTMFKDLMSMQSGSLKLFTNVDQKPMLLKRQAFAMFSGEVDQYHLYLPSIQERLTEALRMNPSPGVSAQMFLMFRVLLLRISSQHLTSLWPIMVTELLDKEVSKLAKVVRGALDRNGPVNFSQAELDMYLSACKFLDASLAFPPERMPLFQMYRWAFVPEVDVTRYGGPENALIEGEQECTPHVVRILNGLSEESSTEHLAFPLLTQRSLSSITQLLPFLHTLCCSFQGPPTNSHSMPHFPVADYPAASADTVLKRLECITEEEFLDSMES</sequence>
<evidence type="ECO:0000313" key="13">
    <source>
        <dbReference type="Proteomes" id="UP000694568"/>
    </source>
</evidence>
<dbReference type="PANTHER" id="PTHR14042">
    <property type="entry name" value="DOPEY-RELATED"/>
    <property type="match status" value="1"/>
</dbReference>
<evidence type="ECO:0000259" key="9">
    <source>
        <dbReference type="Pfam" id="PF24597"/>
    </source>
</evidence>
<evidence type="ECO:0000256" key="4">
    <source>
        <dbReference type="ARBA" id="ARBA00023034"/>
    </source>
</evidence>
<feature type="domain" description="DOP1-like middle TPR" evidence="9">
    <location>
        <begin position="327"/>
        <end position="535"/>
    </location>
</feature>
<evidence type="ECO:0000256" key="5">
    <source>
        <dbReference type="ARBA" id="ARBA00023136"/>
    </source>
</evidence>
<keyword evidence="3" id="KW-0653">Protein transport</keyword>
<evidence type="ECO:0000259" key="8">
    <source>
        <dbReference type="Pfam" id="PF04118"/>
    </source>
</evidence>
<organism evidence="12 13">
    <name type="scientific">Sander lucioperca</name>
    <name type="common">Pike-perch</name>
    <name type="synonym">Perca lucioperca</name>
    <dbReference type="NCBI Taxonomy" id="283035"/>
    <lineage>
        <taxon>Eukaryota</taxon>
        <taxon>Metazoa</taxon>
        <taxon>Chordata</taxon>
        <taxon>Craniata</taxon>
        <taxon>Vertebrata</taxon>
        <taxon>Euteleostomi</taxon>
        <taxon>Actinopterygii</taxon>
        <taxon>Neopterygii</taxon>
        <taxon>Teleostei</taxon>
        <taxon>Neoteleostei</taxon>
        <taxon>Acanthomorphata</taxon>
        <taxon>Eupercaria</taxon>
        <taxon>Perciformes</taxon>
        <taxon>Percoidei</taxon>
        <taxon>Percidae</taxon>
        <taxon>Luciopercinae</taxon>
        <taxon>Sander</taxon>
    </lineage>
</organism>
<dbReference type="Proteomes" id="UP000694568">
    <property type="component" value="Unplaced"/>
</dbReference>
<dbReference type="Pfam" id="PF24597">
    <property type="entry name" value="TPR_DOP1_M"/>
    <property type="match status" value="1"/>
</dbReference>
<reference evidence="12" key="1">
    <citation type="submission" date="2025-08" db="UniProtKB">
        <authorList>
            <consortium name="Ensembl"/>
        </authorList>
    </citation>
    <scope>IDENTIFICATION</scope>
</reference>
<protein>
    <submittedName>
        <fullName evidence="12">DOP1 leucine zipper like protein B</fullName>
    </submittedName>
</protein>
<dbReference type="GO" id="GO:0005768">
    <property type="term" value="C:endosome"/>
    <property type="evidence" value="ECO:0007669"/>
    <property type="project" value="TreeGrafter"/>
</dbReference>
<keyword evidence="4" id="KW-0333">Golgi apparatus</keyword>
<dbReference type="GO" id="GO:0005802">
    <property type="term" value="C:trans-Golgi network"/>
    <property type="evidence" value="ECO:0007669"/>
    <property type="project" value="TreeGrafter"/>
</dbReference>
<feature type="domain" description="DOP1-like C-terminal" evidence="10">
    <location>
        <begin position="1683"/>
        <end position="2142"/>
    </location>
</feature>
<dbReference type="Ensembl" id="ENSSLUT00000051700.1">
    <property type="protein sequence ID" value="ENSSLUP00000050209.1"/>
    <property type="gene ID" value="ENSSLUG00000021749.1"/>
</dbReference>
<dbReference type="InterPro" id="IPR056457">
    <property type="entry name" value="DOP1_C"/>
</dbReference>
<comment type="subcellular location">
    <subcellularLocation>
        <location evidence="1">Golgi apparatus membrane</location>
        <topology evidence="1">Peripheral membrane protein</topology>
    </subcellularLocation>
</comment>
<evidence type="ECO:0000259" key="10">
    <source>
        <dbReference type="Pfam" id="PF24598"/>
    </source>
</evidence>
<evidence type="ECO:0000256" key="7">
    <source>
        <dbReference type="SAM" id="MobiDB-lite"/>
    </source>
</evidence>
<feature type="compositionally biased region" description="Acidic residues" evidence="7">
    <location>
        <begin position="1038"/>
        <end position="1055"/>
    </location>
</feature>
<feature type="domain" description="DOP1 N-terminal" evidence="8">
    <location>
        <begin position="12"/>
        <end position="304"/>
    </location>
</feature>
<evidence type="ECO:0000259" key="11">
    <source>
        <dbReference type="Pfam" id="PF24601"/>
    </source>
</evidence>